<proteinExistence type="predicted"/>
<feature type="domain" description="Transposase IS4-like" evidence="1">
    <location>
        <begin position="28"/>
        <end position="143"/>
    </location>
</feature>
<evidence type="ECO:0000313" key="2">
    <source>
        <dbReference type="EMBL" id="GEB85677.1"/>
    </source>
</evidence>
<dbReference type="NCBIfam" id="NF033580">
    <property type="entry name" value="transpos_IS5_3"/>
    <property type="match status" value="1"/>
</dbReference>
<dbReference type="AlphaFoldDB" id="A0A4Y3TX25"/>
<dbReference type="GO" id="GO:0004803">
    <property type="term" value="F:transposase activity"/>
    <property type="evidence" value="ECO:0007669"/>
    <property type="project" value="InterPro"/>
</dbReference>
<evidence type="ECO:0000313" key="3">
    <source>
        <dbReference type="Proteomes" id="UP000317730"/>
    </source>
</evidence>
<protein>
    <submittedName>
        <fullName evidence="2">IS5 family transposase</fullName>
    </submittedName>
</protein>
<evidence type="ECO:0000259" key="1">
    <source>
        <dbReference type="Pfam" id="PF01609"/>
    </source>
</evidence>
<organism evidence="2 3">
    <name type="scientific">Acetobacter peroxydans</name>
    <dbReference type="NCBI Taxonomy" id="104098"/>
    <lineage>
        <taxon>Bacteria</taxon>
        <taxon>Pseudomonadati</taxon>
        <taxon>Pseudomonadota</taxon>
        <taxon>Alphaproteobacteria</taxon>
        <taxon>Acetobacterales</taxon>
        <taxon>Acetobacteraceae</taxon>
        <taxon>Acetobacter</taxon>
    </lineage>
</organism>
<comment type="caution">
    <text evidence="2">The sequence shown here is derived from an EMBL/GenBank/DDBJ whole genome shotgun (WGS) entry which is preliminary data.</text>
</comment>
<keyword evidence="3" id="KW-1185">Reference proteome</keyword>
<dbReference type="GO" id="GO:0003677">
    <property type="term" value="F:DNA binding"/>
    <property type="evidence" value="ECO:0007669"/>
    <property type="project" value="InterPro"/>
</dbReference>
<sequence length="154" mass="17235">MSGRISIVPELSKKGHGSGYRTITGGLTTNIHAICDALGNPVKLALTPGQDADISQAEPTLENIDPNAFLADRAYDADRLIDRLTERGMTVVIPPKRNRTTQRETDFALYRERNLIERFFNKLKQFRAIATRYDKLKSTFLAAVQFASIIILLN</sequence>
<reference evidence="2 3" key="1">
    <citation type="submission" date="2019-06" db="EMBL/GenBank/DDBJ databases">
        <title>Whole genome shotgun sequence of Acetobacter peroxydans NBRC 13755.</title>
        <authorList>
            <person name="Hosoyama A."/>
            <person name="Uohara A."/>
            <person name="Ohji S."/>
            <person name="Ichikawa N."/>
        </authorList>
    </citation>
    <scope>NUCLEOTIDE SEQUENCE [LARGE SCALE GENOMIC DNA]</scope>
    <source>
        <strain evidence="2 3">NBRC 13755</strain>
    </source>
</reference>
<gene>
    <name evidence="2" type="ORF">APE01nite_14740</name>
</gene>
<dbReference type="Pfam" id="PF01609">
    <property type="entry name" value="DDE_Tnp_1"/>
    <property type="match status" value="1"/>
</dbReference>
<name>A0A4Y3TX25_9PROT</name>
<dbReference type="InterPro" id="IPR002559">
    <property type="entry name" value="Transposase_11"/>
</dbReference>
<dbReference type="Proteomes" id="UP000317730">
    <property type="component" value="Unassembled WGS sequence"/>
</dbReference>
<dbReference type="PANTHER" id="PTHR30007">
    <property type="entry name" value="PHP DOMAIN PROTEIN"/>
    <property type="match status" value="1"/>
</dbReference>
<accession>A0A4Y3TX25</accession>
<dbReference type="EMBL" id="BJMV01000007">
    <property type="protein sequence ID" value="GEB85677.1"/>
    <property type="molecule type" value="Genomic_DNA"/>
</dbReference>
<dbReference type="GO" id="GO:0006313">
    <property type="term" value="P:DNA transposition"/>
    <property type="evidence" value="ECO:0007669"/>
    <property type="project" value="InterPro"/>
</dbReference>
<dbReference type="PANTHER" id="PTHR30007:SF1">
    <property type="entry name" value="BLR1914 PROTEIN"/>
    <property type="match status" value="1"/>
</dbReference>